<evidence type="ECO:0000313" key="4">
    <source>
        <dbReference type="EMBL" id="ETX31002.1"/>
    </source>
</evidence>
<dbReference type="PIRSF" id="PIRSF039008">
    <property type="entry name" value="YjbJ"/>
    <property type="match status" value="1"/>
</dbReference>
<keyword evidence="5" id="KW-1185">Reference proteome</keyword>
<dbReference type="Gene3D" id="1.10.1470.10">
    <property type="entry name" value="YjbJ"/>
    <property type="match status" value="1"/>
</dbReference>
<protein>
    <recommendedName>
        <fullName evidence="3">CsbD-like domain-containing protein</fullName>
    </recommendedName>
</protein>
<name>X7FDN5_9RHOB</name>
<evidence type="ECO:0000256" key="1">
    <source>
        <dbReference type="ARBA" id="ARBA00009129"/>
    </source>
</evidence>
<comment type="similarity">
    <text evidence="1">Belongs to the UPF0337 (CsbD) family.</text>
</comment>
<organism evidence="4 5">
    <name type="scientific">Roseivivax isoporae LMG 25204</name>
    <dbReference type="NCBI Taxonomy" id="1449351"/>
    <lineage>
        <taxon>Bacteria</taxon>
        <taxon>Pseudomonadati</taxon>
        <taxon>Pseudomonadota</taxon>
        <taxon>Alphaproteobacteria</taxon>
        <taxon>Rhodobacterales</taxon>
        <taxon>Roseobacteraceae</taxon>
        <taxon>Roseivivax</taxon>
    </lineage>
</organism>
<evidence type="ECO:0000313" key="5">
    <source>
        <dbReference type="Proteomes" id="UP000023430"/>
    </source>
</evidence>
<dbReference type="InterPro" id="IPR050423">
    <property type="entry name" value="UPF0337_stress_rsp"/>
</dbReference>
<feature type="region of interest" description="Disordered" evidence="2">
    <location>
        <begin position="46"/>
        <end position="66"/>
    </location>
</feature>
<dbReference type="Proteomes" id="UP000023430">
    <property type="component" value="Unassembled WGS sequence"/>
</dbReference>
<dbReference type="PANTHER" id="PTHR34977:SF1">
    <property type="entry name" value="UPF0337 PROTEIN YJBJ"/>
    <property type="match status" value="1"/>
</dbReference>
<dbReference type="eggNOG" id="COG3237">
    <property type="taxonomic scope" value="Bacteria"/>
</dbReference>
<dbReference type="PANTHER" id="PTHR34977">
    <property type="entry name" value="UPF0337 PROTEIN YJBJ"/>
    <property type="match status" value="1"/>
</dbReference>
<dbReference type="InterPro" id="IPR036629">
    <property type="entry name" value="YjbJ_sf"/>
</dbReference>
<dbReference type="RefSeq" id="WP_043765381.1">
    <property type="nucleotide sequence ID" value="NZ_JAME01000001.1"/>
</dbReference>
<gene>
    <name evidence="4" type="ORF">RISW2_01075</name>
</gene>
<feature type="domain" description="CsbD-like" evidence="3">
    <location>
        <begin position="4"/>
        <end position="56"/>
    </location>
</feature>
<comment type="caution">
    <text evidence="4">The sequence shown here is derived from an EMBL/GenBank/DDBJ whole genome shotgun (WGS) entry which is preliminary data.</text>
</comment>
<evidence type="ECO:0000256" key="2">
    <source>
        <dbReference type="SAM" id="MobiDB-lite"/>
    </source>
</evidence>
<dbReference type="AlphaFoldDB" id="X7FDN5"/>
<dbReference type="InterPro" id="IPR026042">
    <property type="entry name" value="YjbJ"/>
</dbReference>
<dbReference type="OrthoDB" id="9796058at2"/>
<dbReference type="STRING" id="1449351.RISW2_01075"/>
<dbReference type="SUPFAM" id="SSF69047">
    <property type="entry name" value="Hypothetical protein YjbJ"/>
    <property type="match status" value="1"/>
</dbReference>
<accession>X7FDN5</accession>
<feature type="compositionally biased region" description="Basic and acidic residues" evidence="2">
    <location>
        <begin position="46"/>
        <end position="59"/>
    </location>
</feature>
<sequence>MNWDQVEGKWDQLMGSAREQWGKLTDNDLQEAKGNREKMAGKLQERYGHTKEEAEREIDGWLARQK</sequence>
<dbReference type="InterPro" id="IPR008462">
    <property type="entry name" value="CsbD"/>
</dbReference>
<proteinExistence type="inferred from homology"/>
<dbReference type="PATRIC" id="fig|1449351.3.peg.223"/>
<dbReference type="Pfam" id="PF05532">
    <property type="entry name" value="CsbD"/>
    <property type="match status" value="1"/>
</dbReference>
<dbReference type="EMBL" id="JAME01000001">
    <property type="protein sequence ID" value="ETX31002.1"/>
    <property type="molecule type" value="Genomic_DNA"/>
</dbReference>
<evidence type="ECO:0000259" key="3">
    <source>
        <dbReference type="Pfam" id="PF05532"/>
    </source>
</evidence>
<reference evidence="4 5" key="1">
    <citation type="submission" date="2014-01" db="EMBL/GenBank/DDBJ databases">
        <title>Roseivivax isoporae LMG 25204 Genome Sequencing.</title>
        <authorList>
            <person name="Lai Q."/>
            <person name="Li G."/>
            <person name="Shao Z."/>
        </authorList>
    </citation>
    <scope>NUCLEOTIDE SEQUENCE [LARGE SCALE GENOMIC DNA]</scope>
    <source>
        <strain evidence="4 5">LMG 25204</strain>
    </source>
</reference>